<comment type="caution">
    <text evidence="1">The sequence shown here is derived from an EMBL/GenBank/DDBJ whole genome shotgun (WGS) entry which is preliminary data.</text>
</comment>
<sequence length="38" mass="4506">MGKIFSFKSMSRHFNSTLNKRILLFITDGLFGFFDIIY</sequence>
<evidence type="ECO:0000313" key="2">
    <source>
        <dbReference type="Proteomes" id="UP000031014"/>
    </source>
</evidence>
<gene>
    <name evidence="1" type="ORF">SAMD00020551_1315</name>
</gene>
<proteinExistence type="predicted"/>
<reference evidence="1 2" key="1">
    <citation type="submission" date="2013-06" db="EMBL/GenBank/DDBJ databases">
        <title>Whole genome shotgun sequence of Bacillus selenatarsenatis SF-1.</title>
        <authorList>
            <person name="Kuroda M."/>
            <person name="Sei K."/>
            <person name="Yamashita M."/>
            <person name="Ike M."/>
        </authorList>
    </citation>
    <scope>NUCLEOTIDE SEQUENCE [LARGE SCALE GENOMIC DNA]</scope>
    <source>
        <strain evidence="1 2">SF-1</strain>
    </source>
</reference>
<accession>A0A0A8X2B6</accession>
<dbReference type="Proteomes" id="UP000031014">
    <property type="component" value="Unassembled WGS sequence"/>
</dbReference>
<dbReference type="AlphaFoldDB" id="A0A0A8X2B6"/>
<dbReference type="STRING" id="1321606.SAMD00020551_1315"/>
<protein>
    <submittedName>
        <fullName evidence="1">Uncharacterized protein</fullName>
    </submittedName>
</protein>
<organism evidence="1 2">
    <name type="scientific">Mesobacillus selenatarsenatis (strain DSM 18680 / JCM 14380 / FERM P-15431 / SF-1)</name>
    <dbReference type="NCBI Taxonomy" id="1321606"/>
    <lineage>
        <taxon>Bacteria</taxon>
        <taxon>Bacillati</taxon>
        <taxon>Bacillota</taxon>
        <taxon>Bacilli</taxon>
        <taxon>Bacillales</taxon>
        <taxon>Bacillaceae</taxon>
        <taxon>Mesobacillus</taxon>
    </lineage>
</organism>
<evidence type="ECO:0000313" key="1">
    <source>
        <dbReference type="EMBL" id="GAM13177.1"/>
    </source>
</evidence>
<keyword evidence="2" id="KW-1185">Reference proteome</keyword>
<dbReference type="EMBL" id="BASE01000027">
    <property type="protein sequence ID" value="GAM13177.1"/>
    <property type="molecule type" value="Genomic_DNA"/>
</dbReference>
<name>A0A0A8X2B6_MESS1</name>